<keyword evidence="3" id="KW-1185">Reference proteome</keyword>
<protein>
    <submittedName>
        <fullName evidence="2">Uncharacterized protein</fullName>
    </submittedName>
</protein>
<dbReference type="EMBL" id="LNVX01000848">
    <property type="protein sequence ID" value="OEG69120.1"/>
    <property type="molecule type" value="Genomic_DNA"/>
</dbReference>
<dbReference type="EMBL" id="LNVX01000284">
    <property type="protein sequence ID" value="OEG70897.1"/>
    <property type="molecule type" value="Genomic_DNA"/>
</dbReference>
<reference evidence="2 3" key="1">
    <citation type="submission" date="2015-11" db="EMBL/GenBank/DDBJ databases">
        <title>Evidence for parallel genomic evolution in an endosymbiosis of termite gut flagellates.</title>
        <authorList>
            <person name="Zheng H."/>
        </authorList>
    </citation>
    <scope>NUCLEOTIDE SEQUENCE [LARGE SCALE GENOMIC DNA]</scope>
    <source>
        <strain evidence="2 3">CET450</strain>
    </source>
</reference>
<name>A0A1E5IK72_ENDTX</name>
<sequence>MIIFVYFVFGGGFYVDVLSNASLDELDRWESPIRRQVPQLEFPECKCSEYECAEHKFPVTEFEQSVKNNRITVLKTCVVIVGIVLVI</sequence>
<evidence type="ECO:0000313" key="2">
    <source>
        <dbReference type="EMBL" id="OEG70897.1"/>
    </source>
</evidence>
<organism evidence="2 3">
    <name type="scientific">Endomicrobium trichonymphae</name>
    <dbReference type="NCBI Taxonomy" id="1408204"/>
    <lineage>
        <taxon>Bacteria</taxon>
        <taxon>Pseudomonadati</taxon>
        <taxon>Elusimicrobiota</taxon>
        <taxon>Endomicrobiia</taxon>
        <taxon>Endomicrobiales</taxon>
        <taxon>Endomicrobiaceae</taxon>
        <taxon>Candidatus Endomicrobiellum</taxon>
    </lineage>
</organism>
<accession>A0A1E5IK72</accession>
<proteinExistence type="predicted"/>
<comment type="caution">
    <text evidence="2">The sequence shown here is derived from an EMBL/GenBank/DDBJ whole genome shotgun (WGS) entry which is preliminary data.</text>
</comment>
<gene>
    <name evidence="2" type="ORF">ATZ36_00435</name>
    <name evidence="1" type="ORF">ATZ36_11410</name>
</gene>
<evidence type="ECO:0000313" key="3">
    <source>
        <dbReference type="Proteomes" id="UP000095237"/>
    </source>
</evidence>
<dbReference type="AlphaFoldDB" id="A0A1E5IK72"/>
<evidence type="ECO:0000313" key="1">
    <source>
        <dbReference type="EMBL" id="OEG69120.1"/>
    </source>
</evidence>
<dbReference type="Proteomes" id="UP000095237">
    <property type="component" value="Unassembled WGS sequence"/>
</dbReference>